<feature type="compositionally biased region" description="Polar residues" evidence="3">
    <location>
        <begin position="1290"/>
        <end position="1316"/>
    </location>
</feature>
<dbReference type="Pfam" id="PF00179">
    <property type="entry name" value="UQ_con"/>
    <property type="match status" value="1"/>
</dbReference>
<comment type="caution">
    <text evidence="5">The sequence shown here is derived from an EMBL/GenBank/DDBJ whole genome shotgun (WGS) entry which is preliminary data.</text>
</comment>
<feature type="domain" description="UBC core" evidence="4">
    <location>
        <begin position="1356"/>
        <end position="1518"/>
    </location>
</feature>
<feature type="compositionally biased region" description="Polar residues" evidence="3">
    <location>
        <begin position="692"/>
        <end position="708"/>
    </location>
</feature>
<evidence type="ECO:0000256" key="3">
    <source>
        <dbReference type="SAM" id="MobiDB-lite"/>
    </source>
</evidence>
<dbReference type="InterPro" id="IPR016135">
    <property type="entry name" value="UBQ-conjugating_enzyme/RWD"/>
</dbReference>
<feature type="region of interest" description="Disordered" evidence="3">
    <location>
        <begin position="679"/>
        <end position="728"/>
    </location>
</feature>
<name>A0A504YF55_FASGI</name>
<feature type="region of interest" description="Disordered" evidence="3">
    <location>
        <begin position="636"/>
        <end position="656"/>
    </location>
</feature>
<evidence type="ECO:0000313" key="5">
    <source>
        <dbReference type="EMBL" id="TPP56600.1"/>
    </source>
</evidence>
<dbReference type="EMBL" id="SUNJ01014290">
    <property type="protein sequence ID" value="TPP56600.1"/>
    <property type="molecule type" value="Genomic_DNA"/>
</dbReference>
<feature type="region of interest" description="Disordered" evidence="3">
    <location>
        <begin position="952"/>
        <end position="990"/>
    </location>
</feature>
<feature type="compositionally biased region" description="Polar residues" evidence="3">
    <location>
        <begin position="1087"/>
        <end position="1101"/>
    </location>
</feature>
<dbReference type="Gene3D" id="3.10.110.10">
    <property type="entry name" value="Ubiquitin Conjugating Enzyme"/>
    <property type="match status" value="1"/>
</dbReference>
<evidence type="ECO:0000256" key="1">
    <source>
        <dbReference type="ARBA" id="ARBA00022679"/>
    </source>
</evidence>
<protein>
    <submittedName>
        <fullName evidence="5">Ubiquitin-conjugating enzyme E2 O</fullName>
    </submittedName>
</protein>
<dbReference type="STRING" id="46835.A0A504YF55"/>
<proteinExistence type="predicted"/>
<feature type="compositionally biased region" description="Acidic residues" evidence="3">
    <location>
        <begin position="952"/>
        <end position="971"/>
    </location>
</feature>
<evidence type="ECO:0000313" key="6">
    <source>
        <dbReference type="Proteomes" id="UP000316759"/>
    </source>
</evidence>
<dbReference type="CDD" id="cd23837">
    <property type="entry name" value="UBCc_UBE2O"/>
    <property type="match status" value="1"/>
</dbReference>
<feature type="region of interest" description="Disordered" evidence="3">
    <location>
        <begin position="1268"/>
        <end position="1316"/>
    </location>
</feature>
<feature type="compositionally biased region" description="Polar residues" evidence="3">
    <location>
        <begin position="715"/>
        <end position="728"/>
    </location>
</feature>
<feature type="compositionally biased region" description="Polar residues" evidence="3">
    <location>
        <begin position="68"/>
        <end position="80"/>
    </location>
</feature>
<evidence type="ECO:0000259" key="4">
    <source>
        <dbReference type="PROSITE" id="PS50127"/>
    </source>
</evidence>
<dbReference type="OrthoDB" id="47801at2759"/>
<feature type="region of interest" description="Disordered" evidence="3">
    <location>
        <begin position="267"/>
        <end position="300"/>
    </location>
</feature>
<gene>
    <name evidence="5" type="ORF">FGIG_05612</name>
</gene>
<sequence length="1615" mass="178551">MLEEVDVSFYKGDTVYYLDHEKKRAFIGTVLRSDKLVPDSEPEAAKETEPDAQIVDSSHDTKHLSDGSADQQECSQQEKPQIKVTWSNLLTGDDYFSPSENPIPTCLRRDQISLIERDHMLNDTVRHAKRNTVGTIVNIRSRACGEVLSYGRILLDLDCRRLRSVYPWTTRNGENHVIWNGWLGRVLDCHMLAIVRFTDGARLLVREEGLRHFEPVAPTSDAFPDTLFEGAWIRGEAHGLKSNSDSSGLPLLSWLSSDGIRPVSSPQCVSGIASQQSNGTDFSPPNVAAESSTRAAPKPCPALWKSTDETYPPGHPLNLLRELAQSSATRPLLHNVCERSMRLIDRTPIFLTETNARNALWLSRLSSFANVTVYVERLLPAEATVHWFANRRAAVHSNNPVISKPPPSVVRGEDLANLRPVIPYPYLSCTGSDVWYYQFQDSDVMYNLAPFQCPEELLYDWLTDNQENLSRVRAPFDAPPAINSSTSGTSAVRSVGQLTGPTSTAMTHSNVLPNGHVGVKPDNMTKLESDVNDSFKSGPLDLSKDSSSDPFIFLTKTTPFWAQRSLFSSAHRQNRVVVNARRRLNHKELMRWARARERDDEETCTDSSDQDSSESDDEMTSALPQLHQSDTFHLSSTNQASGEKELPTVDASPNATDKWTMNNVLHKCASLITSLGKDHPSGAEAAAGDQGGPTTTVSDSFNSSNPQESAERNNSRQPRSVSKAMSKTGTDAIQLRVSHLPPLRPGSWAPVAIYTTYTTYDVRWQDGTLERDIPCQHLLPVYFNIDEHDFFPGSLVSLKSLVKDGLTQSAELCTTQLAGTGPSSAAVVQGPRNFGVILSANSKDRICLVQWFVPDPNVDSSESGRLIPMGPPEEAGVYELVSLVDRQLGYGDVLLMHTPSDPLHADLPAGYLEDIIPETCKLVIRWIDGQTTEVTRSECLFPLDALMDDDDWSDDDSDEFESDDLSTESDSEWSTLSSDVSDATQGEVADDQEAAEIETVADLESAMRQAAQNVVVAYQRTEAARRLLVDRRSFVFWILRRFVVVPDELDTAVDQLGTLLAAAAAAAPSTPNDQGSGDTMEPDRNNLKTLSSGSDQTTSVDVETGGKLPVAGRLLNPVRAWDYAEEAEAIQVVEKLLSIRELMRSSYQLVHDCRIKRMYTKCNHRELFSEKHVEGVLKSIEISGSTAMQTELSSPTAPDTTNQVKGTPITEADRKAENDSSQLHSVQSLADKCSTLNSEILVAMRRCQMNLQLDVGSAATGDTAVAHEDEVVSGTESSSTDPTAKPATSEAMQSSASSPKSQDIPNPTTTDLFGTRNCSIPSVDEIPAQFRGQFIMEENAPSTHRFYRSQPDSLPKQFYKAWKRDNTLLSTSLPRGIIVKAFEDRLDLYSLMIVGPAGTPYEHGLFLFDVQLPARYPSVPPQVHYYAFGTERVNPNLYVKGHVCLSLLGTWAGEDSENWSAENSNLLQLVVSLQGLILNSEPYFNEAGFEACRGNPEAHERSRVYNESVVATLVQSMVHLLQNLEPVFRKEIVQHCISKANAYAELLDFWASLDDTEFNRLRTLQSSSISDTPATQKLLPEFPLAPVSKGFQVSVRRHRLTFLQLVEALKCNDLG</sequence>
<feature type="compositionally biased region" description="Polar residues" evidence="3">
    <location>
        <begin position="1187"/>
        <end position="1205"/>
    </location>
</feature>
<dbReference type="PROSITE" id="PS50127">
    <property type="entry name" value="UBC_2"/>
    <property type="match status" value="1"/>
</dbReference>
<dbReference type="Proteomes" id="UP000316759">
    <property type="component" value="Unassembled WGS sequence"/>
</dbReference>
<dbReference type="SMART" id="SM00212">
    <property type="entry name" value="UBCc"/>
    <property type="match status" value="1"/>
</dbReference>
<accession>A0A504YF55</accession>
<keyword evidence="6" id="KW-1185">Reference proteome</keyword>
<evidence type="ECO:0000256" key="2">
    <source>
        <dbReference type="ARBA" id="ARBA00022786"/>
    </source>
</evidence>
<feature type="region of interest" description="Disordered" evidence="3">
    <location>
        <begin position="37"/>
        <end position="80"/>
    </location>
</feature>
<feature type="region of interest" description="Disordered" evidence="3">
    <location>
        <begin position="1065"/>
        <end position="1103"/>
    </location>
</feature>
<reference evidence="5 6" key="1">
    <citation type="submission" date="2019-04" db="EMBL/GenBank/DDBJ databases">
        <title>Annotation for the trematode Fasciola gigantica.</title>
        <authorList>
            <person name="Choi Y.-J."/>
        </authorList>
    </citation>
    <scope>NUCLEOTIDE SEQUENCE [LARGE SCALE GENOMIC DNA]</scope>
    <source>
        <strain evidence="5">Uganda_cow_1</strain>
    </source>
</reference>
<feature type="compositionally biased region" description="Polar residues" evidence="3">
    <location>
        <begin position="267"/>
        <end position="294"/>
    </location>
</feature>
<keyword evidence="2" id="KW-0833">Ubl conjugation pathway</keyword>
<feature type="compositionally biased region" description="Basic and acidic residues" evidence="3">
    <location>
        <begin position="37"/>
        <end position="49"/>
    </location>
</feature>
<organism evidence="5 6">
    <name type="scientific">Fasciola gigantica</name>
    <name type="common">Giant liver fluke</name>
    <dbReference type="NCBI Taxonomy" id="46835"/>
    <lineage>
        <taxon>Eukaryota</taxon>
        <taxon>Metazoa</taxon>
        <taxon>Spiralia</taxon>
        <taxon>Lophotrochozoa</taxon>
        <taxon>Platyhelminthes</taxon>
        <taxon>Trematoda</taxon>
        <taxon>Digenea</taxon>
        <taxon>Plagiorchiida</taxon>
        <taxon>Echinostomata</taxon>
        <taxon>Echinostomatoidea</taxon>
        <taxon>Fasciolidae</taxon>
        <taxon>Fasciola</taxon>
    </lineage>
</organism>
<feature type="compositionally biased region" description="Acidic residues" evidence="3">
    <location>
        <begin position="599"/>
        <end position="619"/>
    </location>
</feature>
<feature type="compositionally biased region" description="Low complexity" evidence="3">
    <location>
        <begin position="972"/>
        <end position="982"/>
    </location>
</feature>
<dbReference type="InterPro" id="IPR000608">
    <property type="entry name" value="UBC"/>
</dbReference>
<dbReference type="PANTHER" id="PTHR46116:SF15">
    <property type="entry name" value="(E3-INDEPENDENT) E2 UBIQUITIN-CONJUGATING ENZYME"/>
    <property type="match status" value="1"/>
</dbReference>
<feature type="region of interest" description="Disordered" evidence="3">
    <location>
        <begin position="595"/>
        <end position="621"/>
    </location>
</feature>
<dbReference type="SUPFAM" id="SSF54495">
    <property type="entry name" value="UBC-like"/>
    <property type="match status" value="1"/>
</dbReference>
<feature type="region of interest" description="Disordered" evidence="3">
    <location>
        <begin position="1187"/>
        <end position="1206"/>
    </location>
</feature>
<keyword evidence="1" id="KW-0808">Transferase</keyword>
<dbReference type="PANTHER" id="PTHR46116">
    <property type="entry name" value="(E3-INDEPENDENT) E2 UBIQUITIN-CONJUGATING ENZYME"/>
    <property type="match status" value="1"/>
</dbReference>
<dbReference type="GO" id="GO:0061631">
    <property type="term" value="F:ubiquitin conjugating enzyme activity"/>
    <property type="evidence" value="ECO:0007669"/>
    <property type="project" value="TreeGrafter"/>
</dbReference>